<dbReference type="RefSeq" id="XP_026636919.1">
    <property type="nucleotide sequence ID" value="XM_026781118.1"/>
</dbReference>
<evidence type="ECO:0000313" key="11">
    <source>
        <dbReference type="RefSeq" id="XP_013203442.1"/>
    </source>
</evidence>
<gene>
    <name evidence="8 9 10 11 12 13 14 15" type="primary">LOC102000511</name>
</gene>
<evidence type="ECO:0000313" key="14">
    <source>
        <dbReference type="RefSeq" id="XP_026636921.1"/>
    </source>
</evidence>
<feature type="compositionally biased region" description="Polar residues" evidence="6">
    <location>
        <begin position="202"/>
        <end position="217"/>
    </location>
</feature>
<evidence type="ECO:0000313" key="13">
    <source>
        <dbReference type="RefSeq" id="XP_026636920.1"/>
    </source>
</evidence>
<evidence type="ECO:0000313" key="9">
    <source>
        <dbReference type="RefSeq" id="XP_005351491.1"/>
    </source>
</evidence>
<evidence type="ECO:0000256" key="2">
    <source>
        <dbReference type="ARBA" id="ARBA00022553"/>
    </source>
</evidence>
<evidence type="ECO:0000313" key="12">
    <source>
        <dbReference type="RefSeq" id="XP_026636919.1"/>
    </source>
</evidence>
<dbReference type="Pfam" id="PF15822">
    <property type="entry name" value="MISS"/>
    <property type="match status" value="1"/>
</dbReference>
<reference evidence="8 9" key="1">
    <citation type="submission" date="2025-05" db="UniProtKB">
        <authorList>
            <consortium name="RefSeq"/>
        </authorList>
    </citation>
    <scope>IDENTIFICATION</scope>
</reference>
<feature type="compositionally biased region" description="Pro residues" evidence="6">
    <location>
        <begin position="121"/>
        <end position="136"/>
    </location>
</feature>
<evidence type="ECO:0000256" key="3">
    <source>
        <dbReference type="ARBA" id="ARBA00022990"/>
    </source>
</evidence>
<proteinExistence type="inferred from homology"/>
<sequence>MRHASGLGPAGRMSDEFLLAYVSNIKAGPAPQGWLGSGPQSNLSAPPAVLSALPLSAAPSALPFRPTPTGIYPSIPPTGPPPGTPASFLPPGPSCPQPSGPYPAPAIRGPGPTGPYATPNMPFPELPKPYGAPPDPAAAGSLGPRGSVSSGLWASGMGGQHPTALPPVSGALPVPWGTVPPEAWGPPAPYTAPAGSYPTPGPCSTPNNPYQVPSGPSDTPPVPGGPDKTSEVPAGSSRPEASNQESTPETTGQTKQPKVDDKLIKRRRPKKKSKPVTWGDIKTLTHEAETLGKQQGHNTTDPKMMLLCLMTILHVNSQRSNAESK</sequence>
<evidence type="ECO:0000313" key="8">
    <source>
        <dbReference type="RefSeq" id="XP_005351490.1"/>
    </source>
</evidence>
<accession>A0ABM1AK91</accession>
<dbReference type="InterPro" id="IPR031653">
    <property type="entry name" value="MISS"/>
</dbReference>
<dbReference type="RefSeq" id="XP_013203442.1">
    <property type="nucleotide sequence ID" value="XM_013347988.2"/>
</dbReference>
<organism evidence="7 11">
    <name type="scientific">Microtus ochrogaster</name>
    <name type="common">Prairie vole</name>
    <dbReference type="NCBI Taxonomy" id="79684"/>
    <lineage>
        <taxon>Eukaryota</taxon>
        <taxon>Metazoa</taxon>
        <taxon>Chordata</taxon>
        <taxon>Craniata</taxon>
        <taxon>Vertebrata</taxon>
        <taxon>Euteleostomi</taxon>
        <taxon>Mammalia</taxon>
        <taxon>Eutheria</taxon>
        <taxon>Euarchontoglires</taxon>
        <taxon>Glires</taxon>
        <taxon>Rodentia</taxon>
        <taxon>Myomorpha</taxon>
        <taxon>Muroidea</taxon>
        <taxon>Cricetidae</taxon>
        <taxon>Arvicolinae</taxon>
        <taxon>Microtus</taxon>
    </lineage>
</organism>
<feature type="region of interest" description="Disordered" evidence="6">
    <location>
        <begin position="68"/>
        <end position="281"/>
    </location>
</feature>
<evidence type="ECO:0000313" key="15">
    <source>
        <dbReference type="RefSeq" id="XP_026636922.1"/>
    </source>
</evidence>
<keyword evidence="2" id="KW-0597">Phosphoprotein</keyword>
<dbReference type="RefSeq" id="XP_013203441.1">
    <property type="nucleotide sequence ID" value="XM_013347987.2"/>
</dbReference>
<feature type="compositionally biased region" description="Basic residues" evidence="6">
    <location>
        <begin position="264"/>
        <end position="274"/>
    </location>
</feature>
<dbReference type="RefSeq" id="XP_005351490.1">
    <property type="nucleotide sequence ID" value="XM_005351433.3"/>
</dbReference>
<evidence type="ECO:0000313" key="7">
    <source>
        <dbReference type="Proteomes" id="UP000694915"/>
    </source>
</evidence>
<dbReference type="PANTHER" id="PTHR35973">
    <property type="entry name" value="MAPK-INTERACTING AND SPINDLE-STABILIZING PROTEIN-LIKE"/>
    <property type="match status" value="1"/>
</dbReference>
<dbReference type="RefSeq" id="XP_005351491.1">
    <property type="nucleotide sequence ID" value="XM_005351434.3"/>
</dbReference>
<evidence type="ECO:0000256" key="5">
    <source>
        <dbReference type="ARBA" id="ARBA00041549"/>
    </source>
</evidence>
<comment type="similarity">
    <text evidence="1">Belongs to the MISS family.</text>
</comment>
<evidence type="ECO:0000313" key="10">
    <source>
        <dbReference type="RefSeq" id="XP_013203441.1"/>
    </source>
</evidence>
<protein>
    <recommendedName>
        <fullName evidence="4">MAPK-interacting and spindle-stabilizing protein-like</fullName>
    </recommendedName>
    <alternativeName>
        <fullName evidence="5">Mitogen-activated protein kinase 1-interacting protein 1-like</fullName>
    </alternativeName>
</protein>
<name>A0ABM1AK91_MICOH</name>
<dbReference type="Proteomes" id="UP000694915">
    <property type="component" value="Chromosome 8"/>
</dbReference>
<dbReference type="RefSeq" id="XP_026636920.1">
    <property type="nucleotide sequence ID" value="XM_026781119.1"/>
</dbReference>
<dbReference type="RefSeq" id="XP_026636921.1">
    <property type="nucleotide sequence ID" value="XM_026781120.1"/>
</dbReference>
<dbReference type="GeneID" id="102000511"/>
<evidence type="ECO:0000256" key="4">
    <source>
        <dbReference type="ARBA" id="ARBA00040440"/>
    </source>
</evidence>
<evidence type="ECO:0000256" key="6">
    <source>
        <dbReference type="SAM" id="MobiDB-lite"/>
    </source>
</evidence>
<dbReference type="PANTHER" id="PTHR35973:SF1">
    <property type="entry name" value="MAPK-INTERACTING AND SPINDLE-STABILIZING PROTEIN-LIKE"/>
    <property type="match status" value="1"/>
</dbReference>
<feature type="compositionally biased region" description="Pro residues" evidence="6">
    <location>
        <begin position="74"/>
        <end position="104"/>
    </location>
</feature>
<feature type="compositionally biased region" description="Polar residues" evidence="6">
    <location>
        <begin position="239"/>
        <end position="256"/>
    </location>
</feature>
<dbReference type="RefSeq" id="XP_026636922.1">
    <property type="nucleotide sequence ID" value="XM_026781121.1"/>
</dbReference>
<keyword evidence="7" id="KW-1185">Reference proteome</keyword>
<evidence type="ECO:0000256" key="1">
    <source>
        <dbReference type="ARBA" id="ARBA00007272"/>
    </source>
</evidence>
<keyword evidence="3" id="KW-0007">Acetylation</keyword>